<accession>A0A2T1BZ97</accession>
<dbReference type="Pfam" id="PF00550">
    <property type="entry name" value="PP-binding"/>
    <property type="match status" value="1"/>
</dbReference>
<dbReference type="RefSeq" id="WP_106290441.1">
    <property type="nucleotide sequence ID" value="NZ_CAWNTC010000154.1"/>
</dbReference>
<dbReference type="Gene3D" id="3.30.559.10">
    <property type="entry name" value="Chloramphenicol acetyltransferase-like domain"/>
    <property type="match status" value="1"/>
</dbReference>
<dbReference type="InterPro" id="IPR023213">
    <property type="entry name" value="CAT-like_dom_sf"/>
</dbReference>
<dbReference type="EMBL" id="PVWJ01000121">
    <property type="protein sequence ID" value="PSB01237.1"/>
    <property type="molecule type" value="Genomic_DNA"/>
</dbReference>
<dbReference type="PANTHER" id="PTHR45527:SF1">
    <property type="entry name" value="FATTY ACID SYNTHASE"/>
    <property type="match status" value="1"/>
</dbReference>
<dbReference type="GO" id="GO:0005829">
    <property type="term" value="C:cytosol"/>
    <property type="evidence" value="ECO:0007669"/>
    <property type="project" value="TreeGrafter"/>
</dbReference>
<dbReference type="AlphaFoldDB" id="A0A2T1BZ97"/>
<dbReference type="Proteomes" id="UP000238762">
    <property type="component" value="Unassembled WGS sequence"/>
</dbReference>
<dbReference type="NCBIfam" id="TIGR01733">
    <property type="entry name" value="AA-adenyl-dom"/>
    <property type="match status" value="1"/>
</dbReference>
<dbReference type="InterPro" id="IPR001242">
    <property type="entry name" value="Condensation_dom"/>
</dbReference>
<organism evidence="5 6">
    <name type="scientific">Merismopedia glauca CCAP 1448/3</name>
    <dbReference type="NCBI Taxonomy" id="1296344"/>
    <lineage>
        <taxon>Bacteria</taxon>
        <taxon>Bacillati</taxon>
        <taxon>Cyanobacteriota</taxon>
        <taxon>Cyanophyceae</taxon>
        <taxon>Synechococcales</taxon>
        <taxon>Merismopediaceae</taxon>
        <taxon>Merismopedia</taxon>
    </lineage>
</organism>
<dbReference type="FunFam" id="1.10.1200.10:FF:000005">
    <property type="entry name" value="Nonribosomal peptide synthetase 1"/>
    <property type="match status" value="1"/>
</dbReference>
<dbReference type="Gene3D" id="3.40.50.1820">
    <property type="entry name" value="alpha/beta hydrolase"/>
    <property type="match status" value="1"/>
</dbReference>
<dbReference type="InterPro" id="IPR010071">
    <property type="entry name" value="AA_adenyl_dom"/>
</dbReference>
<feature type="domain" description="Carrier" evidence="4">
    <location>
        <begin position="997"/>
        <end position="1072"/>
    </location>
</feature>
<gene>
    <name evidence="5" type="ORF">C7B64_19370</name>
</gene>
<evidence type="ECO:0000256" key="3">
    <source>
        <dbReference type="ARBA" id="ARBA00022553"/>
    </source>
</evidence>
<dbReference type="SUPFAM" id="SSF56801">
    <property type="entry name" value="Acetyl-CoA synthetase-like"/>
    <property type="match status" value="1"/>
</dbReference>
<dbReference type="GO" id="GO:0031177">
    <property type="term" value="F:phosphopantetheine binding"/>
    <property type="evidence" value="ECO:0007669"/>
    <property type="project" value="TreeGrafter"/>
</dbReference>
<evidence type="ECO:0000259" key="4">
    <source>
        <dbReference type="PROSITE" id="PS50075"/>
    </source>
</evidence>
<dbReference type="Pfam" id="PF00501">
    <property type="entry name" value="AMP-binding"/>
    <property type="match status" value="1"/>
</dbReference>
<dbReference type="GO" id="GO:0003824">
    <property type="term" value="F:catalytic activity"/>
    <property type="evidence" value="ECO:0007669"/>
    <property type="project" value="InterPro"/>
</dbReference>
<dbReference type="Gene3D" id="3.30.300.30">
    <property type="match status" value="1"/>
</dbReference>
<dbReference type="Gene3D" id="3.30.559.30">
    <property type="entry name" value="Nonribosomal peptide synthetase, condensation domain"/>
    <property type="match status" value="1"/>
</dbReference>
<dbReference type="SUPFAM" id="SSF52777">
    <property type="entry name" value="CoA-dependent acyltransferases"/>
    <property type="match status" value="2"/>
</dbReference>
<dbReference type="FunFam" id="2.30.38.10:FF:000001">
    <property type="entry name" value="Non-ribosomal peptide synthetase PvdI"/>
    <property type="match status" value="1"/>
</dbReference>
<keyword evidence="6" id="KW-1185">Reference proteome</keyword>
<evidence type="ECO:0000313" key="5">
    <source>
        <dbReference type="EMBL" id="PSB01237.1"/>
    </source>
</evidence>
<dbReference type="PROSITE" id="PS00012">
    <property type="entry name" value="PHOSPHOPANTETHEINE"/>
    <property type="match status" value="1"/>
</dbReference>
<dbReference type="CDD" id="cd19543">
    <property type="entry name" value="DCL_NRPS"/>
    <property type="match status" value="1"/>
</dbReference>
<dbReference type="PANTHER" id="PTHR45527">
    <property type="entry name" value="NONRIBOSOMAL PEPTIDE SYNTHETASE"/>
    <property type="match status" value="1"/>
</dbReference>
<dbReference type="InterPro" id="IPR006162">
    <property type="entry name" value="Ppantetheine_attach_site"/>
</dbReference>
<evidence type="ECO:0000256" key="2">
    <source>
        <dbReference type="ARBA" id="ARBA00022450"/>
    </source>
</evidence>
<dbReference type="GO" id="GO:0044550">
    <property type="term" value="P:secondary metabolite biosynthetic process"/>
    <property type="evidence" value="ECO:0007669"/>
    <property type="project" value="TreeGrafter"/>
</dbReference>
<comment type="caution">
    <text evidence="5">The sequence shown here is derived from an EMBL/GenBank/DDBJ whole genome shotgun (WGS) entry which is preliminary data.</text>
</comment>
<comment type="cofactor">
    <cofactor evidence="1">
        <name>pantetheine 4'-phosphate</name>
        <dbReference type="ChEBI" id="CHEBI:47942"/>
    </cofactor>
</comment>
<dbReference type="InterPro" id="IPR029058">
    <property type="entry name" value="AB_hydrolase_fold"/>
</dbReference>
<proteinExistence type="predicted"/>
<dbReference type="Pfam" id="PF00668">
    <property type="entry name" value="Condensation"/>
    <property type="match status" value="1"/>
</dbReference>
<dbReference type="InterPro" id="IPR000873">
    <property type="entry name" value="AMP-dep_synth/lig_dom"/>
</dbReference>
<keyword evidence="3" id="KW-0597">Phosphoprotein</keyword>
<name>A0A2T1BZ97_9CYAN</name>
<protein>
    <submittedName>
        <fullName evidence="5">Non-ribosomal peptide synthetase</fullName>
    </submittedName>
</protein>
<dbReference type="FunFam" id="3.40.50.980:FF:000001">
    <property type="entry name" value="Non-ribosomal peptide synthetase"/>
    <property type="match status" value="1"/>
</dbReference>
<keyword evidence="2" id="KW-0596">Phosphopantetheine</keyword>
<dbReference type="FunFam" id="3.40.50.12780:FF:000012">
    <property type="entry name" value="Non-ribosomal peptide synthetase"/>
    <property type="match status" value="1"/>
</dbReference>
<dbReference type="PROSITE" id="PS50075">
    <property type="entry name" value="CARRIER"/>
    <property type="match status" value="1"/>
</dbReference>
<sequence>MTVPNSNRQGDAKSKIEDIYPLSPMQQGMLFHSVYAPNSGVYVEQISVEIAGNLDIQAFERAWQEISQRHPVLRTAFIWEGVNSPLQVVGKEVRLPFSFHDWQPISQQQQQGQIEILLKAERDRGFPLSKAPLMRLICIRLTENSYQFIWTHHHILLDGWSTSLLLNEVFSLYRANCQNIEINLAYPRPYRDYINWLSQQSLAAAESFWREKLQGFITPTKLPIDSQNPKSQNHNLKAKIALKTAIYSALQALTRQYQITLSTLLQAAWALLLSRYSGESDVVFGTTVSGRPATLSGAAEMVGLFINTLPVRANVDLAASLLPWLQEFQAQQAEIWQYEYTPLVQIQKWSDLPANTALFDSIVVFENFPFDPETERGDGNLTIKEVKVVEQTNYPLTLIVKPDRELELELLYLADRFTPNAIARMLQHFQTLLESIAGNPHQTLSQLSWITQEEREEINQWNNGAVTDISPDIQLHELFTAQVEKTPDEIAVVFADRQLTYRELDDRANLLAAHLQSWGIESDSLVGICVERSLEMAIGLLGVLKAGGAYVPLDPNYPQERISLILEETQTPVILTQRHLLAHLSQSSIHKVCLEELTNPAAGERRSSATSLQSLSNLAYVIYTSGSTGKPKGAMNTHLGICNRLLWMQDTYQLTTSDRVLQKTPFSFDVSVWEFFWTLTTGATLVIAKPEGHRDSGYLVELIKEKQITTVHFVPSMLEIFLEEAGIEECQSLKRVICSGEALSFALQERFFDRFPAVELHNLYGPTEAAIDVTFWQCHRRGARHCAHTSTVPIGRAIANTQIYILDRDLQPVPVGIPGELHIGGMGLACGYLNRPELTEEKFIPNPFSQETASKLYKTGDLARYGDDGSIEFLGRCDFQVKIRGFRVELGEIEAVLQQHPKVKQAIAALHENGRLIAYLTSYEGREEKDSPLLAAEGLGERSKSLRQFLQAKLPEYMVPSSFVFLEALPLTSNGKLDRHTLKNLEIPEKQTKLAAPPRNPTEETLVAIWSEILKLDSISIHDNFFELGGHSLLATQAVSKIRKVLQIDLPLHLLFEKPKIADLAPEIEKLQLDRPVDTAIALTPIARSVRRVSLSSVVDK</sequence>
<dbReference type="Gene3D" id="2.30.38.10">
    <property type="entry name" value="Luciferase, Domain 3"/>
    <property type="match status" value="1"/>
</dbReference>
<dbReference type="InterPro" id="IPR036736">
    <property type="entry name" value="ACP-like_sf"/>
</dbReference>
<dbReference type="InterPro" id="IPR045851">
    <property type="entry name" value="AMP-bd_C_sf"/>
</dbReference>
<dbReference type="GO" id="GO:0043041">
    <property type="term" value="P:amino acid activation for nonribosomal peptide biosynthetic process"/>
    <property type="evidence" value="ECO:0007669"/>
    <property type="project" value="TreeGrafter"/>
</dbReference>
<dbReference type="GO" id="GO:0008610">
    <property type="term" value="P:lipid biosynthetic process"/>
    <property type="evidence" value="ECO:0007669"/>
    <property type="project" value="UniProtKB-ARBA"/>
</dbReference>
<dbReference type="InterPro" id="IPR020845">
    <property type="entry name" value="AMP-binding_CS"/>
</dbReference>
<dbReference type="InterPro" id="IPR025110">
    <property type="entry name" value="AMP-bd_C"/>
</dbReference>
<dbReference type="Gene3D" id="3.40.50.980">
    <property type="match status" value="2"/>
</dbReference>
<dbReference type="OrthoDB" id="9765680at2"/>
<dbReference type="FunFam" id="3.40.50.980:FF:000002">
    <property type="entry name" value="Enterobactin synthetase component F"/>
    <property type="match status" value="1"/>
</dbReference>
<reference evidence="5 6" key="2">
    <citation type="submission" date="2018-03" db="EMBL/GenBank/DDBJ databases">
        <title>The ancient ancestry and fast evolution of plastids.</title>
        <authorList>
            <person name="Moore K.R."/>
            <person name="Magnabosco C."/>
            <person name="Momper L."/>
            <person name="Gold D.A."/>
            <person name="Bosak T."/>
            <person name="Fournier G.P."/>
        </authorList>
    </citation>
    <scope>NUCLEOTIDE SEQUENCE [LARGE SCALE GENOMIC DNA]</scope>
    <source>
        <strain evidence="5 6">CCAP 1448/3</strain>
    </source>
</reference>
<dbReference type="SUPFAM" id="SSF47336">
    <property type="entry name" value="ACP-like"/>
    <property type="match status" value="1"/>
</dbReference>
<dbReference type="Pfam" id="PF13193">
    <property type="entry name" value="AMP-binding_C"/>
    <property type="match status" value="1"/>
</dbReference>
<dbReference type="CDD" id="cd17646">
    <property type="entry name" value="A_NRPS_AB3403-like"/>
    <property type="match status" value="1"/>
</dbReference>
<evidence type="ECO:0000256" key="1">
    <source>
        <dbReference type="ARBA" id="ARBA00001957"/>
    </source>
</evidence>
<dbReference type="InterPro" id="IPR009081">
    <property type="entry name" value="PP-bd_ACP"/>
</dbReference>
<evidence type="ECO:0000313" key="6">
    <source>
        <dbReference type="Proteomes" id="UP000238762"/>
    </source>
</evidence>
<reference evidence="5 6" key="1">
    <citation type="submission" date="2018-02" db="EMBL/GenBank/DDBJ databases">
        <authorList>
            <person name="Cohen D.B."/>
            <person name="Kent A.D."/>
        </authorList>
    </citation>
    <scope>NUCLEOTIDE SEQUENCE [LARGE SCALE GENOMIC DNA]</scope>
    <source>
        <strain evidence="5 6">CCAP 1448/3</strain>
    </source>
</reference>
<dbReference type="PROSITE" id="PS00455">
    <property type="entry name" value="AMP_BINDING"/>
    <property type="match status" value="1"/>
</dbReference>